<gene>
    <name evidence="2" type="ORF">WCD74_22850</name>
</gene>
<keyword evidence="1" id="KW-0472">Membrane</keyword>
<proteinExistence type="predicted"/>
<evidence type="ECO:0000313" key="3">
    <source>
        <dbReference type="Proteomes" id="UP001385809"/>
    </source>
</evidence>
<organism evidence="2 3">
    <name type="scientific">Actinomycetospora aurantiaca</name>
    <dbReference type="NCBI Taxonomy" id="3129233"/>
    <lineage>
        <taxon>Bacteria</taxon>
        <taxon>Bacillati</taxon>
        <taxon>Actinomycetota</taxon>
        <taxon>Actinomycetes</taxon>
        <taxon>Pseudonocardiales</taxon>
        <taxon>Pseudonocardiaceae</taxon>
        <taxon>Actinomycetospora</taxon>
    </lineage>
</organism>
<evidence type="ECO:0000313" key="2">
    <source>
        <dbReference type="EMBL" id="MEJ2870619.1"/>
    </source>
</evidence>
<keyword evidence="1" id="KW-1133">Transmembrane helix</keyword>
<feature type="transmembrane region" description="Helical" evidence="1">
    <location>
        <begin position="28"/>
        <end position="48"/>
    </location>
</feature>
<evidence type="ECO:0000256" key="1">
    <source>
        <dbReference type="SAM" id="Phobius"/>
    </source>
</evidence>
<name>A0ABU8MTH4_9PSEU</name>
<dbReference type="EMBL" id="JBBEGN010000014">
    <property type="protein sequence ID" value="MEJ2870619.1"/>
    <property type="molecule type" value="Genomic_DNA"/>
</dbReference>
<sequence>MNLAAFVVIAFLVTLLLAKSHKAGPAALSGIVTVCLLFAAFPALGPAVTSGTAEFARQLGSAADRAANATGDVR</sequence>
<dbReference type="RefSeq" id="WP_337697187.1">
    <property type="nucleotide sequence ID" value="NZ_JBBEGN010000014.1"/>
</dbReference>
<accession>A0ABU8MTH4</accession>
<protein>
    <recommendedName>
        <fullName evidence="4">Secreted protein</fullName>
    </recommendedName>
</protein>
<reference evidence="2 3" key="1">
    <citation type="submission" date="2024-03" db="EMBL/GenBank/DDBJ databases">
        <title>Actinomycetospora sp. OC33-EN08, a novel actinomycete isolated from wild orchid (Aerides multiflora).</title>
        <authorList>
            <person name="Suriyachadkun C."/>
        </authorList>
    </citation>
    <scope>NUCLEOTIDE SEQUENCE [LARGE SCALE GENOMIC DNA]</scope>
    <source>
        <strain evidence="2 3">OC33-EN08</strain>
    </source>
</reference>
<dbReference type="Proteomes" id="UP001385809">
    <property type="component" value="Unassembled WGS sequence"/>
</dbReference>
<comment type="caution">
    <text evidence="2">The sequence shown here is derived from an EMBL/GenBank/DDBJ whole genome shotgun (WGS) entry which is preliminary data.</text>
</comment>
<keyword evidence="1" id="KW-0812">Transmembrane</keyword>
<keyword evidence="3" id="KW-1185">Reference proteome</keyword>
<evidence type="ECO:0008006" key="4">
    <source>
        <dbReference type="Google" id="ProtNLM"/>
    </source>
</evidence>